<organism evidence="2 3">
    <name type="scientific">Saccharopolyspora rectivirgula</name>
    <dbReference type="NCBI Taxonomy" id="28042"/>
    <lineage>
        <taxon>Bacteria</taxon>
        <taxon>Bacillati</taxon>
        <taxon>Actinomycetota</taxon>
        <taxon>Actinomycetes</taxon>
        <taxon>Pseudonocardiales</taxon>
        <taxon>Pseudonocardiaceae</taxon>
        <taxon>Saccharopolyspora</taxon>
    </lineage>
</organism>
<keyword evidence="2" id="KW-0808">Transferase</keyword>
<dbReference type="RefSeq" id="WP_029722711.1">
    <property type="nucleotide sequence ID" value="NZ_JAJUIW010000012.1"/>
</dbReference>
<dbReference type="InterPro" id="IPR009725">
    <property type="entry name" value="3_dmu_93_MTrfase"/>
</dbReference>
<dbReference type="Pfam" id="PF06983">
    <property type="entry name" value="3-dmu-9_3-mt"/>
    <property type="match status" value="1"/>
</dbReference>
<dbReference type="InterPro" id="IPR028973">
    <property type="entry name" value="PhnB-like"/>
</dbReference>
<accession>A0A073AYA4</accession>
<keyword evidence="2" id="KW-0830">Ubiquinone</keyword>
<keyword evidence="2" id="KW-0489">Methyltransferase</keyword>
<dbReference type="GO" id="GO:0008168">
    <property type="term" value="F:methyltransferase activity"/>
    <property type="evidence" value="ECO:0007669"/>
    <property type="project" value="UniProtKB-KW"/>
</dbReference>
<dbReference type="EMBL" id="JNVU01000020">
    <property type="protein sequence ID" value="KEI44738.1"/>
    <property type="molecule type" value="Genomic_DNA"/>
</dbReference>
<feature type="domain" description="PhnB-like" evidence="1">
    <location>
        <begin position="3"/>
        <end position="116"/>
    </location>
</feature>
<name>A0A073AYA4_9PSEU</name>
<proteinExistence type="predicted"/>
<evidence type="ECO:0000259" key="1">
    <source>
        <dbReference type="Pfam" id="PF06983"/>
    </source>
</evidence>
<dbReference type="eggNOG" id="COG3865">
    <property type="taxonomic scope" value="Bacteria"/>
</dbReference>
<protein>
    <submittedName>
        <fullName evidence="2">3-demethylubiquinone-9 3-methyltransferase</fullName>
    </submittedName>
</protein>
<dbReference type="PIRSF" id="PIRSF021700">
    <property type="entry name" value="3_dmu_93_MTrfase"/>
    <property type="match status" value="1"/>
</dbReference>
<dbReference type="GO" id="GO:0032259">
    <property type="term" value="P:methylation"/>
    <property type="evidence" value="ECO:0007669"/>
    <property type="project" value="UniProtKB-KW"/>
</dbReference>
<dbReference type="AlphaFoldDB" id="A0A073AYA4"/>
<dbReference type="OrthoDB" id="9806473at2"/>
<evidence type="ECO:0000313" key="3">
    <source>
        <dbReference type="Proteomes" id="UP000031419"/>
    </source>
</evidence>
<gene>
    <name evidence="2" type="ORF">GU90_08120</name>
</gene>
<sequence>MQQKIMPCLWYDHEAEEAVQFYTSLFEDSRIVETVPSPEVGPGEPGTTMLVVFELAGQRYMALNGGPEFTFNEAVSLNIACESQEEIDRLWERLGEGGEYGPCGWLKDKYGLSWQVDSAELQQMFNDPDQDKVNRVMRAMLEMSKIDIARLREAAESPAVTG</sequence>
<reference evidence="2 3" key="1">
    <citation type="submission" date="2014-06" db="EMBL/GenBank/DDBJ databases">
        <title>Saccharopolyspora rectivirgula DSM-43113 Genome sequencing.</title>
        <authorList>
            <person name="Barrera C."/>
            <person name="Millon L."/>
            <person name="Rognon B."/>
            <person name="Zaugg C."/>
            <person name="Monod M."/>
        </authorList>
    </citation>
    <scope>NUCLEOTIDE SEQUENCE [LARGE SCALE GENOMIC DNA]</scope>
    <source>
        <strain evidence="2 3">DSM 43113</strain>
    </source>
</reference>
<evidence type="ECO:0000313" key="2">
    <source>
        <dbReference type="EMBL" id="KEI44738.1"/>
    </source>
</evidence>
<keyword evidence="3" id="KW-1185">Reference proteome</keyword>
<dbReference type="Proteomes" id="UP000031419">
    <property type="component" value="Unassembled WGS sequence"/>
</dbReference>
<dbReference type="CDD" id="cd06588">
    <property type="entry name" value="PhnB_like"/>
    <property type="match status" value="1"/>
</dbReference>
<dbReference type="STRING" id="28042.GU90_08120"/>
<dbReference type="InterPro" id="IPR029068">
    <property type="entry name" value="Glyas_Bleomycin-R_OHBP_Dase"/>
</dbReference>
<comment type="caution">
    <text evidence="2">The sequence shown here is derived from an EMBL/GenBank/DDBJ whole genome shotgun (WGS) entry which is preliminary data.</text>
</comment>
<dbReference type="PANTHER" id="PTHR33990">
    <property type="entry name" value="PROTEIN YJDN-RELATED"/>
    <property type="match status" value="1"/>
</dbReference>
<dbReference type="Gene3D" id="3.10.180.10">
    <property type="entry name" value="2,3-Dihydroxybiphenyl 1,2-Dioxygenase, domain 1"/>
    <property type="match status" value="1"/>
</dbReference>
<dbReference type="SUPFAM" id="SSF54593">
    <property type="entry name" value="Glyoxalase/Bleomycin resistance protein/Dihydroxybiphenyl dioxygenase"/>
    <property type="match status" value="1"/>
</dbReference>